<dbReference type="GO" id="GO:0008289">
    <property type="term" value="F:lipid binding"/>
    <property type="evidence" value="ECO:0007669"/>
    <property type="project" value="UniProtKB-UniRule"/>
</dbReference>
<dbReference type="AlphaFoldDB" id="A0A2N4U424"/>
<dbReference type="PANTHER" id="PTHR10612:SF34">
    <property type="entry name" value="APOLIPOPROTEIN D"/>
    <property type="match status" value="1"/>
</dbReference>
<keyword evidence="2" id="KW-0998">Cell outer membrane</keyword>
<dbReference type="GO" id="GO:0006950">
    <property type="term" value="P:response to stress"/>
    <property type="evidence" value="ECO:0007669"/>
    <property type="project" value="UniProtKB-ARBA"/>
</dbReference>
<feature type="signal peptide" evidence="2">
    <location>
        <begin position="1"/>
        <end position="32"/>
    </location>
</feature>
<accession>A0A2N4U424</accession>
<dbReference type="InterPro" id="IPR022271">
    <property type="entry name" value="Lipocalin_ApoD"/>
</dbReference>
<feature type="lipid moiety-binding region" description="N-palmitoyl cysteine" evidence="3">
    <location>
        <position position="31"/>
    </location>
</feature>
<gene>
    <name evidence="5" type="ORF">CR159_10805</name>
</gene>
<comment type="subunit">
    <text evidence="2">Homodimer.</text>
</comment>
<keyword evidence="2" id="KW-0472">Membrane</keyword>
<feature type="chain" id="PRO_5014495494" description="Outer membrane lipoprotein Blc" evidence="2">
    <location>
        <begin position="33"/>
        <end position="198"/>
    </location>
</feature>
<evidence type="ECO:0000259" key="4">
    <source>
        <dbReference type="Pfam" id="PF08212"/>
    </source>
</evidence>
<dbReference type="EMBL" id="PDNW01000008">
    <property type="protein sequence ID" value="PLC49775.1"/>
    <property type="molecule type" value="Genomic_DNA"/>
</dbReference>
<keyword evidence="2 3" id="KW-0449">Lipoprotein</keyword>
<evidence type="ECO:0000313" key="6">
    <source>
        <dbReference type="Proteomes" id="UP000234190"/>
    </source>
</evidence>
<evidence type="ECO:0000313" key="5">
    <source>
        <dbReference type="EMBL" id="PLC49775.1"/>
    </source>
</evidence>
<evidence type="ECO:0000256" key="1">
    <source>
        <dbReference type="ARBA" id="ARBA00006889"/>
    </source>
</evidence>
<evidence type="ECO:0000256" key="2">
    <source>
        <dbReference type="PIRNR" id="PIRNR036893"/>
    </source>
</evidence>
<comment type="similarity">
    <text evidence="1 2">Belongs to the calycin superfamily. Lipocalin family.</text>
</comment>
<keyword evidence="2" id="KW-0732">Signal</keyword>
<name>A0A2N4U424_9BURK</name>
<dbReference type="PIRSF" id="PIRSF036893">
    <property type="entry name" value="Lipocalin_ApoD"/>
    <property type="match status" value="1"/>
</dbReference>
<dbReference type="InterPro" id="IPR000566">
    <property type="entry name" value="Lipocln_cytosolic_FA-bd_dom"/>
</dbReference>
<comment type="subcellular location">
    <subcellularLocation>
        <location evidence="2">Cell outer membrane</location>
    </subcellularLocation>
</comment>
<dbReference type="SUPFAM" id="SSF50814">
    <property type="entry name" value="Lipocalins"/>
    <property type="match status" value="1"/>
</dbReference>
<dbReference type="OrthoDB" id="9793905at2"/>
<dbReference type="PROSITE" id="PS51257">
    <property type="entry name" value="PROKAR_LIPOPROTEIN"/>
    <property type="match status" value="1"/>
</dbReference>
<dbReference type="InterPro" id="IPR012674">
    <property type="entry name" value="Calycin"/>
</dbReference>
<keyword evidence="6" id="KW-1185">Reference proteome</keyword>
<dbReference type="Pfam" id="PF08212">
    <property type="entry name" value="Lipocalin_2"/>
    <property type="match status" value="1"/>
</dbReference>
<comment type="function">
    <text evidence="2">Involved in the storage or transport of lipids necessary for membrane maintenance under stressful conditions. Displays a binding preference for lysophospholipids.</text>
</comment>
<dbReference type="RefSeq" id="WP_102073970.1">
    <property type="nucleotide sequence ID" value="NZ_PDNW01000008.1"/>
</dbReference>
<evidence type="ECO:0000256" key="3">
    <source>
        <dbReference type="PIRSR" id="PIRSR036893-52"/>
    </source>
</evidence>
<organism evidence="5 6">
    <name type="scientific">Pollutimonas subterranea</name>
    <dbReference type="NCBI Taxonomy" id="2045210"/>
    <lineage>
        <taxon>Bacteria</taxon>
        <taxon>Pseudomonadati</taxon>
        <taxon>Pseudomonadota</taxon>
        <taxon>Betaproteobacteria</taxon>
        <taxon>Burkholderiales</taxon>
        <taxon>Alcaligenaceae</taxon>
        <taxon>Pollutimonas</taxon>
    </lineage>
</organism>
<reference evidence="5 6" key="1">
    <citation type="submission" date="2017-10" db="EMBL/GenBank/DDBJ databases">
        <title>Two draft genome sequences of Pusillimonas sp. strains isolated from a nitrate- and radionuclide-contaminated groundwater in Russia.</title>
        <authorList>
            <person name="Grouzdev D.S."/>
            <person name="Tourova T.P."/>
            <person name="Goeva M.A."/>
            <person name="Babich T.L."/>
            <person name="Sokolova D.S."/>
            <person name="Abdullin R."/>
            <person name="Poltaraus A.B."/>
            <person name="Toshchakov S.V."/>
            <person name="Nazina T.N."/>
        </authorList>
    </citation>
    <scope>NUCLEOTIDE SEQUENCE [LARGE SCALE GENOMIC DNA]</scope>
    <source>
        <strain evidence="5 6">JR1/69-3-13</strain>
    </source>
</reference>
<keyword evidence="3" id="KW-0564">Palmitate</keyword>
<dbReference type="PANTHER" id="PTHR10612">
    <property type="entry name" value="APOLIPOPROTEIN D"/>
    <property type="match status" value="1"/>
</dbReference>
<dbReference type="GO" id="GO:0009279">
    <property type="term" value="C:cell outer membrane"/>
    <property type="evidence" value="ECO:0007669"/>
    <property type="project" value="UniProtKB-SubCell"/>
</dbReference>
<protein>
    <recommendedName>
        <fullName evidence="2">Outer membrane lipoprotein Blc</fullName>
    </recommendedName>
</protein>
<sequence>MNRNLAVPKPTRQRWPLLIATALAIAALSACASNTAKNPPLPTQANVDLERYAGVWYEQARLPNRFQKSCAGDVQATYTVLPDSKMRVVNQCRSVDGGTKLAEGMGRLAGDGADADPARLEVRFAPGWLSWLPPVWGDYWIIRLQGDYQYSLVGTPDREYLWVLSRDKAADASKVDALLDHARTLGFPVEQVIRTTQD</sequence>
<dbReference type="Gene3D" id="2.40.128.20">
    <property type="match status" value="1"/>
</dbReference>
<keyword evidence="2" id="KW-0446">Lipid-binding</keyword>
<dbReference type="CDD" id="cd19438">
    <property type="entry name" value="lipocalin_Blc-like"/>
    <property type="match status" value="1"/>
</dbReference>
<feature type="lipid moiety-binding region" description="S-diacylglycerol cysteine" evidence="3">
    <location>
        <position position="31"/>
    </location>
</feature>
<comment type="caution">
    <text evidence="5">The sequence shown here is derived from an EMBL/GenBank/DDBJ whole genome shotgun (WGS) entry which is preliminary data.</text>
</comment>
<feature type="domain" description="Lipocalin/cytosolic fatty-acid binding" evidence="4">
    <location>
        <begin position="47"/>
        <end position="197"/>
    </location>
</feature>
<dbReference type="Proteomes" id="UP000234190">
    <property type="component" value="Unassembled WGS sequence"/>
</dbReference>
<proteinExistence type="inferred from homology"/>
<dbReference type="InterPro" id="IPR047202">
    <property type="entry name" value="Lipocalin_Blc-like_dom"/>
</dbReference>